<keyword evidence="3" id="KW-1185">Reference proteome</keyword>
<proteinExistence type="predicted"/>
<accession>A0A2Z5G059</accession>
<evidence type="ECO:0000313" key="2">
    <source>
        <dbReference type="EMBL" id="AXC12553.1"/>
    </source>
</evidence>
<evidence type="ECO:0000256" key="1">
    <source>
        <dbReference type="SAM" id="MobiDB-lite"/>
    </source>
</evidence>
<sequence length="77" mass="8407">MHYLDSAEASSQHDGGIPAIESSSRPFQTFSFKTFELILAGKVLLVNAKVEKRPSLGTPEHNRVALKPARGIQFALV</sequence>
<reference evidence="2 3" key="1">
    <citation type="journal article" date="2018" name="Front. Microbiol.">
        <title>Hydrolytic Capabilities as a Key to Environmental Success: Chitinolytic and Cellulolytic Acidobacteria From Acidic Sub-arctic Soils and Boreal Peatlands.</title>
        <authorList>
            <person name="Belova S.E."/>
            <person name="Ravin N.V."/>
            <person name="Pankratov T.A."/>
            <person name="Rakitin A.L."/>
            <person name="Ivanova A.A."/>
            <person name="Beletsky A.V."/>
            <person name="Mardanov A.V."/>
            <person name="Sinninghe Damste J.S."/>
            <person name="Dedysh S.N."/>
        </authorList>
    </citation>
    <scope>NUCLEOTIDE SEQUENCE [LARGE SCALE GENOMIC DNA]</scope>
    <source>
        <strain evidence="2 3">SBC82</strain>
    </source>
</reference>
<protein>
    <submittedName>
        <fullName evidence="2">Uncharacterized protein</fullName>
    </submittedName>
</protein>
<name>A0A2Z5G059_9BACT</name>
<feature type="region of interest" description="Disordered" evidence="1">
    <location>
        <begin position="1"/>
        <end position="20"/>
    </location>
</feature>
<gene>
    <name evidence="2" type="ORF">ACPOL_3260</name>
</gene>
<dbReference type="KEGG" id="abas:ACPOL_3260"/>
<dbReference type="EMBL" id="CP030840">
    <property type="protein sequence ID" value="AXC12553.1"/>
    <property type="molecule type" value="Genomic_DNA"/>
</dbReference>
<dbReference type="AlphaFoldDB" id="A0A2Z5G059"/>
<organism evidence="2 3">
    <name type="scientific">Acidisarcina polymorpha</name>
    <dbReference type="NCBI Taxonomy" id="2211140"/>
    <lineage>
        <taxon>Bacteria</taxon>
        <taxon>Pseudomonadati</taxon>
        <taxon>Acidobacteriota</taxon>
        <taxon>Terriglobia</taxon>
        <taxon>Terriglobales</taxon>
        <taxon>Acidobacteriaceae</taxon>
        <taxon>Acidisarcina</taxon>
    </lineage>
</organism>
<dbReference type="Proteomes" id="UP000253606">
    <property type="component" value="Chromosome"/>
</dbReference>
<evidence type="ECO:0000313" key="3">
    <source>
        <dbReference type="Proteomes" id="UP000253606"/>
    </source>
</evidence>